<name>A0A1H2MXN9_9ACTN</name>
<dbReference type="InterPro" id="IPR036938">
    <property type="entry name" value="PAP2/HPO_sf"/>
</dbReference>
<dbReference type="RefSeq" id="WP_091075698.1">
    <property type="nucleotide sequence ID" value="NZ_LT629799.1"/>
</dbReference>
<dbReference type="InterPro" id="IPR000326">
    <property type="entry name" value="PAP2/HPO"/>
</dbReference>
<feature type="domain" description="Phosphatidic acid phosphatase type 2/haloperoxidase" evidence="3">
    <location>
        <begin position="132"/>
        <end position="244"/>
    </location>
</feature>
<feature type="region of interest" description="Disordered" evidence="1">
    <location>
        <begin position="1"/>
        <end position="31"/>
    </location>
</feature>
<feature type="compositionally biased region" description="Gly residues" evidence="1">
    <location>
        <begin position="269"/>
        <end position="278"/>
    </location>
</feature>
<dbReference type="SUPFAM" id="SSF48317">
    <property type="entry name" value="Acid phosphatase/Vanadium-dependent haloperoxidase"/>
    <property type="match status" value="1"/>
</dbReference>
<evidence type="ECO:0000256" key="2">
    <source>
        <dbReference type="SAM" id="Phobius"/>
    </source>
</evidence>
<feature type="region of interest" description="Disordered" evidence="1">
    <location>
        <begin position="258"/>
        <end position="278"/>
    </location>
</feature>
<feature type="transmembrane region" description="Helical" evidence="2">
    <location>
        <begin position="44"/>
        <end position="65"/>
    </location>
</feature>
<keyword evidence="5" id="KW-1185">Reference proteome</keyword>
<accession>A0A1H2MXN9</accession>
<organism evidence="4 5">
    <name type="scientific">Microlunatus sagamiharensis</name>
    <dbReference type="NCBI Taxonomy" id="546874"/>
    <lineage>
        <taxon>Bacteria</taxon>
        <taxon>Bacillati</taxon>
        <taxon>Actinomycetota</taxon>
        <taxon>Actinomycetes</taxon>
        <taxon>Propionibacteriales</taxon>
        <taxon>Propionibacteriaceae</taxon>
        <taxon>Microlunatus</taxon>
    </lineage>
</organism>
<reference evidence="5" key="1">
    <citation type="submission" date="2016-10" db="EMBL/GenBank/DDBJ databases">
        <authorList>
            <person name="Varghese N."/>
            <person name="Submissions S."/>
        </authorList>
    </citation>
    <scope>NUCLEOTIDE SEQUENCE [LARGE SCALE GENOMIC DNA]</scope>
    <source>
        <strain evidence="5">DSM 21743</strain>
    </source>
</reference>
<gene>
    <name evidence="4" type="ORF">SAMN04488544_2925</name>
</gene>
<feature type="transmembrane region" description="Helical" evidence="2">
    <location>
        <begin position="200"/>
        <end position="218"/>
    </location>
</feature>
<evidence type="ECO:0000256" key="1">
    <source>
        <dbReference type="SAM" id="MobiDB-lite"/>
    </source>
</evidence>
<evidence type="ECO:0000313" key="5">
    <source>
        <dbReference type="Proteomes" id="UP000198825"/>
    </source>
</evidence>
<evidence type="ECO:0000259" key="3">
    <source>
        <dbReference type="Pfam" id="PF01569"/>
    </source>
</evidence>
<dbReference type="STRING" id="546874.SAMN04488544_2925"/>
<proteinExistence type="predicted"/>
<keyword evidence="2" id="KW-0472">Membrane</keyword>
<dbReference type="AlphaFoldDB" id="A0A1H2MXN9"/>
<evidence type="ECO:0000313" key="4">
    <source>
        <dbReference type="EMBL" id="SDU98007.1"/>
    </source>
</evidence>
<protein>
    <submittedName>
        <fullName evidence="4">PAP2 superfamily protein</fullName>
    </submittedName>
</protein>
<dbReference type="Gene3D" id="1.20.144.10">
    <property type="entry name" value="Phosphatidic acid phosphatase type 2/haloperoxidase"/>
    <property type="match status" value="1"/>
</dbReference>
<feature type="transmembrane region" description="Helical" evidence="2">
    <location>
        <begin position="127"/>
        <end position="153"/>
    </location>
</feature>
<dbReference type="Pfam" id="PF01569">
    <property type="entry name" value="PAP2"/>
    <property type="match status" value="1"/>
</dbReference>
<feature type="transmembrane region" description="Helical" evidence="2">
    <location>
        <begin position="230"/>
        <end position="252"/>
    </location>
</feature>
<feature type="transmembrane region" description="Helical" evidence="2">
    <location>
        <begin position="173"/>
        <end position="193"/>
    </location>
</feature>
<keyword evidence="2" id="KW-1133">Transmembrane helix</keyword>
<sequence>MRHSPLLPARHGRPTTGAGPPPSAAAPPAPAVDPRAAVRGVARAGTVLAAGALALFAVVATAVLASGGHDRLDVVVRRNLLHHDLLRDDGPATGLAHLAGGLASPVLVAAATVAAVVALWRGARRPVLGAGLLAVAVSTTALVQLLALALSGVRPSTTVLLGLPVFDGSFPSVRTAAAVALWGGLAVTGVLLVRRRAGRVLCVVAGLLLSGLVAWGQLDRAHAWPTDVLAGWLLGAAAVGVAAALLATWPVLPDPVLPADADTPPGRATGDGGTTLGR</sequence>
<keyword evidence="2" id="KW-0812">Transmembrane</keyword>
<feature type="compositionally biased region" description="Pro residues" evidence="1">
    <location>
        <begin position="19"/>
        <end position="31"/>
    </location>
</feature>
<dbReference type="Proteomes" id="UP000198825">
    <property type="component" value="Chromosome I"/>
</dbReference>
<feature type="transmembrane region" description="Helical" evidence="2">
    <location>
        <begin position="95"/>
        <end position="120"/>
    </location>
</feature>
<dbReference type="EMBL" id="LT629799">
    <property type="protein sequence ID" value="SDU98007.1"/>
    <property type="molecule type" value="Genomic_DNA"/>
</dbReference>